<keyword evidence="1" id="KW-0812">Transmembrane</keyword>
<proteinExistence type="predicted"/>
<evidence type="ECO:0000256" key="1">
    <source>
        <dbReference type="SAM" id="Phobius"/>
    </source>
</evidence>
<keyword evidence="3" id="KW-1185">Reference proteome</keyword>
<protein>
    <recommendedName>
        <fullName evidence="4">CTP synthetase</fullName>
    </recommendedName>
</protein>
<reference evidence="2" key="1">
    <citation type="submission" date="2020-11" db="EMBL/GenBank/DDBJ databases">
        <title>Novosphingobium aureum sp. nov., a marine bacterium isolated from sediment of a salt flat.</title>
        <authorList>
            <person name="Yoo Y."/>
            <person name="Kim J.-J."/>
        </authorList>
    </citation>
    <scope>NUCLEOTIDE SEQUENCE</scope>
    <source>
        <strain evidence="2">YJ-S2-02</strain>
    </source>
</reference>
<feature type="transmembrane region" description="Helical" evidence="1">
    <location>
        <begin position="30"/>
        <end position="49"/>
    </location>
</feature>
<keyword evidence="1" id="KW-0472">Membrane</keyword>
<feature type="transmembrane region" description="Helical" evidence="1">
    <location>
        <begin position="5"/>
        <end position="24"/>
    </location>
</feature>
<accession>A0A931HFG0</accession>
<dbReference type="EMBL" id="JADZGI010000004">
    <property type="protein sequence ID" value="MBH0114814.1"/>
    <property type="molecule type" value="Genomic_DNA"/>
</dbReference>
<dbReference type="Proteomes" id="UP000617634">
    <property type="component" value="Unassembled WGS sequence"/>
</dbReference>
<keyword evidence="1" id="KW-1133">Transmembrane helix</keyword>
<evidence type="ECO:0008006" key="4">
    <source>
        <dbReference type="Google" id="ProtNLM"/>
    </source>
</evidence>
<gene>
    <name evidence="2" type="ORF">I5E68_17845</name>
</gene>
<dbReference type="AlphaFoldDB" id="A0A931HFG0"/>
<evidence type="ECO:0000313" key="3">
    <source>
        <dbReference type="Proteomes" id="UP000617634"/>
    </source>
</evidence>
<dbReference type="RefSeq" id="WP_197166673.1">
    <property type="nucleotide sequence ID" value="NZ_JADZGI010000004.1"/>
</dbReference>
<evidence type="ECO:0000313" key="2">
    <source>
        <dbReference type="EMBL" id="MBH0114814.1"/>
    </source>
</evidence>
<comment type="caution">
    <text evidence="2">The sequence shown here is derived from an EMBL/GenBank/DDBJ whole genome shotgun (WGS) entry which is preliminary data.</text>
</comment>
<sequence length="60" mass="6283">MIMHALAWSVLMGVGIVALMVAGIVNGLAIALAALAGFVLAMPVTWLVTRQIMHKPAVRS</sequence>
<organism evidence="2 3">
    <name type="scientific">Novosphingobium aureum</name>
    <dbReference type="NCBI Taxonomy" id="2792964"/>
    <lineage>
        <taxon>Bacteria</taxon>
        <taxon>Pseudomonadati</taxon>
        <taxon>Pseudomonadota</taxon>
        <taxon>Alphaproteobacteria</taxon>
        <taxon>Sphingomonadales</taxon>
        <taxon>Sphingomonadaceae</taxon>
        <taxon>Novosphingobium</taxon>
    </lineage>
</organism>
<name>A0A931HFG0_9SPHN</name>